<reference evidence="2" key="1">
    <citation type="submission" date="2019-08" db="EMBL/GenBank/DDBJ databases">
        <authorList>
            <person name="Kucharzyk K."/>
            <person name="Murdoch R.W."/>
            <person name="Higgins S."/>
            <person name="Loffler F."/>
        </authorList>
    </citation>
    <scope>NUCLEOTIDE SEQUENCE</scope>
</reference>
<dbReference type="SUPFAM" id="SSF52038">
    <property type="entry name" value="Barstar-related"/>
    <property type="match status" value="1"/>
</dbReference>
<dbReference type="AlphaFoldDB" id="A0A645GP19"/>
<comment type="caution">
    <text evidence="2">The sequence shown here is derived from an EMBL/GenBank/DDBJ whole genome shotgun (WGS) entry which is preliminary data.</text>
</comment>
<proteinExistence type="predicted"/>
<protein>
    <recommendedName>
        <fullName evidence="1">Barstar (barnase inhibitor) domain-containing protein</fullName>
    </recommendedName>
</protein>
<evidence type="ECO:0000313" key="2">
    <source>
        <dbReference type="EMBL" id="MPN28607.1"/>
    </source>
</evidence>
<dbReference type="InterPro" id="IPR035905">
    <property type="entry name" value="Barstar-like_sf"/>
</dbReference>
<dbReference type="Pfam" id="PF01337">
    <property type="entry name" value="Barstar"/>
    <property type="match status" value="1"/>
</dbReference>
<feature type="domain" description="Barstar (barnase inhibitor)" evidence="1">
    <location>
        <begin position="1"/>
        <end position="73"/>
    </location>
</feature>
<name>A0A645GP19_9ZZZZ</name>
<gene>
    <name evidence="2" type="ORF">SDC9_176049</name>
</gene>
<dbReference type="Gene3D" id="3.30.370.10">
    <property type="entry name" value="Barstar-like"/>
    <property type="match status" value="1"/>
</dbReference>
<sequence>MRNKDSLHLVMKEALNLPDHYGRNLDALWDCLMEIRPAELYLRKAQLLEALPEGYGRKLIGLLEQAGEERKDFVFRQTKG</sequence>
<organism evidence="2">
    <name type="scientific">bioreactor metagenome</name>
    <dbReference type="NCBI Taxonomy" id="1076179"/>
    <lineage>
        <taxon>unclassified sequences</taxon>
        <taxon>metagenomes</taxon>
        <taxon>ecological metagenomes</taxon>
    </lineage>
</organism>
<accession>A0A645GP19</accession>
<evidence type="ECO:0000259" key="1">
    <source>
        <dbReference type="Pfam" id="PF01337"/>
    </source>
</evidence>
<dbReference type="InterPro" id="IPR000468">
    <property type="entry name" value="Barstar"/>
</dbReference>
<dbReference type="EMBL" id="VSSQ01078960">
    <property type="protein sequence ID" value="MPN28607.1"/>
    <property type="molecule type" value="Genomic_DNA"/>
</dbReference>